<proteinExistence type="predicted"/>
<dbReference type="Proteomes" id="UP000181897">
    <property type="component" value="Chromosome"/>
</dbReference>
<reference evidence="1 2" key="1">
    <citation type="submission" date="2016-11" db="EMBL/GenBank/DDBJ databases">
        <title>Complete genome sequence of Sulfitobacter sp. AM1-D1, a toxic bacteria associated with marine dinoflagellate Alexandrium minutum in East China Sea.</title>
        <authorList>
            <person name="Yang Q."/>
            <person name="Zhang X."/>
            <person name="Tian X."/>
        </authorList>
    </citation>
    <scope>NUCLEOTIDE SEQUENCE [LARGE SCALE GENOMIC DNA]</scope>
    <source>
        <strain evidence="1 2">AM1-D1</strain>
    </source>
</reference>
<dbReference type="KEGG" id="suam:BOO69_03070"/>
<organism evidence="1 2">
    <name type="scientific">Sulfitobacter alexandrii</name>
    <dbReference type="NCBI Taxonomy" id="1917485"/>
    <lineage>
        <taxon>Bacteria</taxon>
        <taxon>Pseudomonadati</taxon>
        <taxon>Pseudomonadota</taxon>
        <taxon>Alphaproteobacteria</taxon>
        <taxon>Rhodobacterales</taxon>
        <taxon>Roseobacteraceae</taxon>
        <taxon>Sulfitobacter</taxon>
    </lineage>
</organism>
<protein>
    <recommendedName>
        <fullName evidence="3">DUF3800 domain-containing protein</fullName>
    </recommendedName>
</protein>
<dbReference type="Pfam" id="PF12686">
    <property type="entry name" value="DUF3800"/>
    <property type="match status" value="1"/>
</dbReference>
<evidence type="ECO:0008006" key="3">
    <source>
        <dbReference type="Google" id="ProtNLM"/>
    </source>
</evidence>
<dbReference type="InterPro" id="IPR024524">
    <property type="entry name" value="DUF3800"/>
</dbReference>
<sequence>MFEKDHYIDELIPRFNRLKFKYWGCDNIVLHERDLRKSDKIRDPAVRSKYEGLQGDRRRAFMDELTQLMRDAQFRCFCVVIDKPKVPEWHKSYDPYHISLSRGFRQIETYLKVYDPDELAKELHIVFEARGRDDDAALSKAYKQVSVQGSLLAPVATRNYSNFRLELMDKKSNSSGLQIADLTARPIGNHYLHATDQRSETDKRATEVLLEKLHFCSGTTCEIGKYDVFHEGL</sequence>
<accession>A0A1J0WDX6</accession>
<dbReference type="EMBL" id="CP018076">
    <property type="protein sequence ID" value="APE42508.1"/>
    <property type="molecule type" value="Genomic_DNA"/>
</dbReference>
<gene>
    <name evidence="1" type="ORF">BOO69_03070</name>
</gene>
<evidence type="ECO:0000313" key="1">
    <source>
        <dbReference type="EMBL" id="APE42508.1"/>
    </source>
</evidence>
<evidence type="ECO:0000313" key="2">
    <source>
        <dbReference type="Proteomes" id="UP000181897"/>
    </source>
</evidence>
<keyword evidence="2" id="KW-1185">Reference proteome</keyword>
<dbReference type="AlphaFoldDB" id="A0A1J0WDX6"/>
<name>A0A1J0WDX6_9RHOB</name>